<comment type="caution">
    <text evidence="1">The sequence shown here is derived from an EMBL/GenBank/DDBJ whole genome shotgun (WGS) entry which is preliminary data.</text>
</comment>
<reference evidence="1 2" key="1">
    <citation type="submission" date="2021-06" db="EMBL/GenBank/DDBJ databases">
        <title>Caerostris darwini draft genome.</title>
        <authorList>
            <person name="Kono N."/>
            <person name="Arakawa K."/>
        </authorList>
    </citation>
    <scope>NUCLEOTIDE SEQUENCE [LARGE SCALE GENOMIC DNA]</scope>
</reference>
<keyword evidence="2" id="KW-1185">Reference proteome</keyword>
<evidence type="ECO:0000313" key="2">
    <source>
        <dbReference type="Proteomes" id="UP001054837"/>
    </source>
</evidence>
<evidence type="ECO:0000313" key="1">
    <source>
        <dbReference type="EMBL" id="GIY25758.1"/>
    </source>
</evidence>
<name>A0AAV4S122_9ARAC</name>
<proteinExistence type="predicted"/>
<accession>A0AAV4S122</accession>
<dbReference type="Proteomes" id="UP001054837">
    <property type="component" value="Unassembled WGS sequence"/>
</dbReference>
<sequence>MSGLTWKCDWGHMAHGAFTVHWGTTVHLANDLLGSDKICRQSAWGGGENSSGEQIITESIRSPSGNELRDKWREQGLKRCYQLGDSRHLRCHCPVLLKQSKTIQRFWHRLIRIRKHQVRVLFTSILPFL</sequence>
<gene>
    <name evidence="1" type="ORF">CDAR_126601</name>
</gene>
<dbReference type="AlphaFoldDB" id="A0AAV4S122"/>
<organism evidence="1 2">
    <name type="scientific">Caerostris darwini</name>
    <dbReference type="NCBI Taxonomy" id="1538125"/>
    <lineage>
        <taxon>Eukaryota</taxon>
        <taxon>Metazoa</taxon>
        <taxon>Ecdysozoa</taxon>
        <taxon>Arthropoda</taxon>
        <taxon>Chelicerata</taxon>
        <taxon>Arachnida</taxon>
        <taxon>Araneae</taxon>
        <taxon>Araneomorphae</taxon>
        <taxon>Entelegynae</taxon>
        <taxon>Araneoidea</taxon>
        <taxon>Araneidae</taxon>
        <taxon>Caerostris</taxon>
    </lineage>
</organism>
<dbReference type="EMBL" id="BPLQ01006846">
    <property type="protein sequence ID" value="GIY25758.1"/>
    <property type="molecule type" value="Genomic_DNA"/>
</dbReference>
<protein>
    <submittedName>
        <fullName evidence="1">Uncharacterized protein</fullName>
    </submittedName>
</protein>